<dbReference type="OrthoDB" id="3068835at2759"/>
<evidence type="ECO:0000313" key="2">
    <source>
        <dbReference type="EMBL" id="KAH7236589.1"/>
    </source>
</evidence>
<dbReference type="PANTHER" id="PTHR38887:SF1">
    <property type="entry name" value="RAS MODIFICATION PROTEIN ERF4"/>
    <property type="match status" value="1"/>
</dbReference>
<proteinExistence type="predicted"/>
<keyword evidence="3" id="KW-1185">Reference proteome</keyword>
<organism evidence="2 3">
    <name type="scientific">Fusarium tricinctum</name>
    <dbReference type="NCBI Taxonomy" id="61284"/>
    <lineage>
        <taxon>Eukaryota</taxon>
        <taxon>Fungi</taxon>
        <taxon>Dikarya</taxon>
        <taxon>Ascomycota</taxon>
        <taxon>Pezizomycotina</taxon>
        <taxon>Sordariomycetes</taxon>
        <taxon>Hypocreomycetidae</taxon>
        <taxon>Hypocreales</taxon>
        <taxon>Nectriaceae</taxon>
        <taxon>Fusarium</taxon>
        <taxon>Fusarium tricinctum species complex</taxon>
    </lineage>
</organism>
<accession>A0A8K0W7N4</accession>
<dbReference type="EMBL" id="JAGPXF010000007">
    <property type="protein sequence ID" value="KAH7236589.1"/>
    <property type="molecule type" value="Genomic_DNA"/>
</dbReference>
<dbReference type="InterPro" id="IPR053221">
    <property type="entry name" value="Burnettramic_acid_biosynth"/>
</dbReference>
<evidence type="ECO:0000256" key="1">
    <source>
        <dbReference type="SAM" id="MobiDB-lite"/>
    </source>
</evidence>
<dbReference type="Proteomes" id="UP000813427">
    <property type="component" value="Unassembled WGS sequence"/>
</dbReference>
<name>A0A8K0W7N4_9HYPO</name>
<feature type="region of interest" description="Disordered" evidence="1">
    <location>
        <begin position="273"/>
        <end position="292"/>
    </location>
</feature>
<gene>
    <name evidence="2" type="ORF">BKA59DRAFT_460119</name>
</gene>
<sequence length="397" mass="44092">MEMVSSSQLQVQDIQVQDPIPSAPTSDLLDKPIVIPQSTNLRFMAFMKNLSPFARCYPYSLSTLSNPITESEFLAFIDRLNHVFVSLPIFQVAHIAGGVLCSVQGVIPAQAIGGVLQVTSLLASAGVTFVRVRKFLKSANTDIFAPRGLVCRIMTTEKMMAAINFTQMDKKGKLKLPPLQTIHDLGIPHSYSAPTSISSEGIQTNSRVELVSGVKDPRLLRLQALEGYIAPLNFNVSEPSPPESWLSRMGQKPLHWANNRQMKALEKAHKKWHKSRDSKASATSAPMLNSSNNSTRISTNIEIFHHNQGNSIQGSAHESAQLEELQMVQKEEEEKRKKTIKETYRGVDQKLEKAYKKEEKVANRILWVVIAKADGTPVEEESLFRVGSEMSAPEVSE</sequence>
<dbReference type="PANTHER" id="PTHR38887">
    <property type="entry name" value="CHROMOSOME 21, WHOLE GENOME SHOTGUN SEQUENCE"/>
    <property type="match status" value="1"/>
</dbReference>
<comment type="caution">
    <text evidence="2">The sequence shown here is derived from an EMBL/GenBank/DDBJ whole genome shotgun (WGS) entry which is preliminary data.</text>
</comment>
<evidence type="ECO:0000313" key="3">
    <source>
        <dbReference type="Proteomes" id="UP000813427"/>
    </source>
</evidence>
<protein>
    <submittedName>
        <fullName evidence="2">Uncharacterized protein</fullName>
    </submittedName>
</protein>
<dbReference type="AlphaFoldDB" id="A0A8K0W7N4"/>
<reference evidence="2" key="1">
    <citation type="journal article" date="2021" name="Nat. Commun.">
        <title>Genetic determinants of endophytism in the Arabidopsis root mycobiome.</title>
        <authorList>
            <person name="Mesny F."/>
            <person name="Miyauchi S."/>
            <person name="Thiergart T."/>
            <person name="Pickel B."/>
            <person name="Atanasova L."/>
            <person name="Karlsson M."/>
            <person name="Huettel B."/>
            <person name="Barry K.W."/>
            <person name="Haridas S."/>
            <person name="Chen C."/>
            <person name="Bauer D."/>
            <person name="Andreopoulos W."/>
            <person name="Pangilinan J."/>
            <person name="LaButti K."/>
            <person name="Riley R."/>
            <person name="Lipzen A."/>
            <person name="Clum A."/>
            <person name="Drula E."/>
            <person name="Henrissat B."/>
            <person name="Kohler A."/>
            <person name="Grigoriev I.V."/>
            <person name="Martin F.M."/>
            <person name="Hacquard S."/>
        </authorList>
    </citation>
    <scope>NUCLEOTIDE SEQUENCE</scope>
    <source>
        <strain evidence="2">MPI-SDFR-AT-0068</strain>
    </source>
</reference>